<feature type="region of interest" description="Disordered" evidence="1">
    <location>
        <begin position="531"/>
        <end position="584"/>
    </location>
</feature>
<evidence type="ECO:0000256" key="1">
    <source>
        <dbReference type="SAM" id="MobiDB-lite"/>
    </source>
</evidence>
<name>A0A9P4LGY2_9PLEO</name>
<comment type="caution">
    <text evidence="2">The sequence shown here is derived from an EMBL/GenBank/DDBJ whole genome shotgun (WGS) entry which is preliminary data.</text>
</comment>
<sequence length="584" mass="67739">MYHETIPESIFQRSWDVWKSSQRDLERCPDILQHVWTEGTQARFRRALSVLVDHSIIEYEPSKGLCTMHPVVHTWARERLPATEQRRWLRCKTAILAYCISPYLEASGRHFRGLLVPHIRSCLQLYDSQDLSRFLTLDTASKLERFAWVFAEQGHWKVARGLLLNIVTIREAKLGKQHDNTIRAKLSLGQTYWNLFEVKDAIMFQRAVLDSLRWHRPRLSDWAIWPLWAPIHLPYCIALNEITPSLWLAGQRLWSKRTGKRAVDGLTIHIGREDPLTLKAMFNLGRTYLHLGEEEKSRELLVWVLRRQKRYFGMNHPDTLMTRNELGILLCASKKHLNAAQRLVENVLQTRKKIMGEEHAYTLWSVNDLSKIYVEVGRTDDAFRILENIAPIVKRTLGDDHVGMLLTKSNLARAYYLAGNWTEAEETVRPLLAKLQNDHPDWFHNMYGYAHILFKLGRIDEAERYGTQVMDRVMRTKIFELSHPRTTSIAELLIMIYRHQGRDEMVAAVQKQVPKAGLSVEQGRFDPYAVRRASEQSSQTTPKAETPTERTQVQLTAPAAGQNSASHNTRSQNPTLRLVNSRTF</sequence>
<dbReference type="Gene3D" id="1.25.40.10">
    <property type="entry name" value="Tetratricopeptide repeat domain"/>
    <property type="match status" value="3"/>
</dbReference>
<proteinExistence type="predicted"/>
<evidence type="ECO:0000313" key="2">
    <source>
        <dbReference type="EMBL" id="KAF2024813.1"/>
    </source>
</evidence>
<dbReference type="InterPro" id="IPR053137">
    <property type="entry name" value="NLR-like"/>
</dbReference>
<dbReference type="Proteomes" id="UP000799777">
    <property type="component" value="Unassembled WGS sequence"/>
</dbReference>
<dbReference type="InterPro" id="IPR011990">
    <property type="entry name" value="TPR-like_helical_dom_sf"/>
</dbReference>
<feature type="compositionally biased region" description="Polar residues" evidence="1">
    <location>
        <begin position="535"/>
        <end position="584"/>
    </location>
</feature>
<accession>A0A9P4LGY2</accession>
<protein>
    <submittedName>
        <fullName evidence="2">TPR-like protein</fullName>
    </submittedName>
</protein>
<dbReference type="PANTHER" id="PTHR46082">
    <property type="entry name" value="ATP/GTP-BINDING PROTEIN-RELATED"/>
    <property type="match status" value="1"/>
</dbReference>
<gene>
    <name evidence="2" type="ORF">EK21DRAFT_93754</name>
</gene>
<dbReference type="SUPFAM" id="SSF48452">
    <property type="entry name" value="TPR-like"/>
    <property type="match status" value="2"/>
</dbReference>
<keyword evidence="3" id="KW-1185">Reference proteome</keyword>
<evidence type="ECO:0000313" key="3">
    <source>
        <dbReference type="Proteomes" id="UP000799777"/>
    </source>
</evidence>
<dbReference type="AlphaFoldDB" id="A0A9P4LGY2"/>
<dbReference type="OrthoDB" id="5086500at2759"/>
<organism evidence="2 3">
    <name type="scientific">Setomelanomma holmii</name>
    <dbReference type="NCBI Taxonomy" id="210430"/>
    <lineage>
        <taxon>Eukaryota</taxon>
        <taxon>Fungi</taxon>
        <taxon>Dikarya</taxon>
        <taxon>Ascomycota</taxon>
        <taxon>Pezizomycotina</taxon>
        <taxon>Dothideomycetes</taxon>
        <taxon>Pleosporomycetidae</taxon>
        <taxon>Pleosporales</taxon>
        <taxon>Pleosporineae</taxon>
        <taxon>Phaeosphaeriaceae</taxon>
        <taxon>Setomelanomma</taxon>
    </lineage>
</organism>
<dbReference type="EMBL" id="ML978283">
    <property type="protein sequence ID" value="KAF2024813.1"/>
    <property type="molecule type" value="Genomic_DNA"/>
</dbReference>
<dbReference type="PANTHER" id="PTHR46082:SF6">
    <property type="entry name" value="AAA+ ATPASE DOMAIN-CONTAINING PROTEIN-RELATED"/>
    <property type="match status" value="1"/>
</dbReference>
<dbReference type="Pfam" id="PF13374">
    <property type="entry name" value="TPR_10"/>
    <property type="match status" value="2"/>
</dbReference>
<dbReference type="Pfam" id="PF13424">
    <property type="entry name" value="TPR_12"/>
    <property type="match status" value="1"/>
</dbReference>
<reference evidence="2" key="1">
    <citation type="journal article" date="2020" name="Stud. Mycol.">
        <title>101 Dothideomycetes genomes: a test case for predicting lifestyles and emergence of pathogens.</title>
        <authorList>
            <person name="Haridas S."/>
            <person name="Albert R."/>
            <person name="Binder M."/>
            <person name="Bloem J."/>
            <person name="Labutti K."/>
            <person name="Salamov A."/>
            <person name="Andreopoulos B."/>
            <person name="Baker S."/>
            <person name="Barry K."/>
            <person name="Bills G."/>
            <person name="Bluhm B."/>
            <person name="Cannon C."/>
            <person name="Castanera R."/>
            <person name="Culley D."/>
            <person name="Daum C."/>
            <person name="Ezra D."/>
            <person name="Gonzalez J."/>
            <person name="Henrissat B."/>
            <person name="Kuo A."/>
            <person name="Liang C."/>
            <person name="Lipzen A."/>
            <person name="Lutzoni F."/>
            <person name="Magnuson J."/>
            <person name="Mondo S."/>
            <person name="Nolan M."/>
            <person name="Ohm R."/>
            <person name="Pangilinan J."/>
            <person name="Park H.-J."/>
            <person name="Ramirez L."/>
            <person name="Alfaro M."/>
            <person name="Sun H."/>
            <person name="Tritt A."/>
            <person name="Yoshinaga Y."/>
            <person name="Zwiers L.-H."/>
            <person name="Turgeon B."/>
            <person name="Goodwin S."/>
            <person name="Spatafora J."/>
            <person name="Crous P."/>
            <person name="Grigoriev I."/>
        </authorList>
    </citation>
    <scope>NUCLEOTIDE SEQUENCE</scope>
    <source>
        <strain evidence="2">CBS 110217</strain>
    </source>
</reference>